<sequence>MSCTTEMKNCIGVVGELHSFFSGHARYDVLLGEQRQKGNKVNLQRVNTTRAWSAVDRATNTLIDHYSEVLSALSILAADHSSNEKTVSSAKGLTKQLRSLKFVTCLFILRQIFNILGPAIRCLQGVAVDLSITSSLLNDTANRLQTIRSDVKQQWSEVLDST</sequence>
<gene>
    <name evidence="1" type="ORF">OVA965_LOCUS38570</name>
    <name evidence="2" type="ORF">TMI583_LOCUS39772</name>
</gene>
<organism evidence="2 3">
    <name type="scientific">Didymodactylos carnosus</name>
    <dbReference type="NCBI Taxonomy" id="1234261"/>
    <lineage>
        <taxon>Eukaryota</taxon>
        <taxon>Metazoa</taxon>
        <taxon>Spiralia</taxon>
        <taxon>Gnathifera</taxon>
        <taxon>Rotifera</taxon>
        <taxon>Eurotatoria</taxon>
        <taxon>Bdelloidea</taxon>
        <taxon>Philodinida</taxon>
        <taxon>Philodinidae</taxon>
        <taxon>Didymodactylos</taxon>
    </lineage>
</organism>
<dbReference type="Proteomes" id="UP000677228">
    <property type="component" value="Unassembled WGS sequence"/>
</dbReference>
<proteinExistence type="predicted"/>
<evidence type="ECO:0000313" key="1">
    <source>
        <dbReference type="EMBL" id="CAF1537132.1"/>
    </source>
</evidence>
<dbReference type="PANTHER" id="PTHR46289:SF19">
    <property type="entry name" value="ZINC FINGER MYM-TYPE CONTAINING 1"/>
    <property type="match status" value="1"/>
</dbReference>
<evidence type="ECO:0000313" key="3">
    <source>
        <dbReference type="Proteomes" id="UP000682733"/>
    </source>
</evidence>
<dbReference type="InterPro" id="IPR052958">
    <property type="entry name" value="IFN-induced_PKR_regulator"/>
</dbReference>
<comment type="caution">
    <text evidence="2">The sequence shown here is derived from an EMBL/GenBank/DDBJ whole genome shotgun (WGS) entry which is preliminary data.</text>
</comment>
<evidence type="ECO:0000313" key="2">
    <source>
        <dbReference type="EMBL" id="CAF4324983.1"/>
    </source>
</evidence>
<reference evidence="2" key="1">
    <citation type="submission" date="2021-02" db="EMBL/GenBank/DDBJ databases">
        <authorList>
            <person name="Nowell W R."/>
        </authorList>
    </citation>
    <scope>NUCLEOTIDE SEQUENCE</scope>
</reference>
<dbReference type="AlphaFoldDB" id="A0A8S2UAJ3"/>
<protein>
    <submittedName>
        <fullName evidence="2">Uncharacterized protein</fullName>
    </submittedName>
</protein>
<dbReference type="EMBL" id="CAJOBA010060590">
    <property type="protein sequence ID" value="CAF4324983.1"/>
    <property type="molecule type" value="Genomic_DNA"/>
</dbReference>
<accession>A0A8S2UAJ3</accession>
<dbReference type="EMBL" id="CAJNOK010038284">
    <property type="protein sequence ID" value="CAF1537132.1"/>
    <property type="molecule type" value="Genomic_DNA"/>
</dbReference>
<name>A0A8S2UAJ3_9BILA</name>
<dbReference type="Proteomes" id="UP000682733">
    <property type="component" value="Unassembled WGS sequence"/>
</dbReference>
<dbReference type="PANTHER" id="PTHR46289">
    <property type="entry name" value="52 KDA REPRESSOR OF THE INHIBITOR OF THE PROTEIN KINASE-LIKE PROTEIN-RELATED"/>
    <property type="match status" value="1"/>
</dbReference>